<evidence type="ECO:0000313" key="3">
    <source>
        <dbReference type="Proteomes" id="UP000265325"/>
    </source>
</evidence>
<dbReference type="RefSeq" id="WP_046910538.1">
    <property type="nucleotide sequence ID" value="NZ_BAAAXG010000010.1"/>
</dbReference>
<evidence type="ECO:0000313" key="2">
    <source>
        <dbReference type="EMBL" id="KKZ70932.1"/>
    </source>
</evidence>
<dbReference type="SUPFAM" id="SSF55729">
    <property type="entry name" value="Acyl-CoA N-acyltransferases (Nat)"/>
    <property type="match status" value="1"/>
</dbReference>
<comment type="caution">
    <text evidence="2">The sequence shown here is derived from an EMBL/GenBank/DDBJ whole genome shotgun (WGS) entry which is preliminary data.</text>
</comment>
<reference evidence="2 3" key="1">
    <citation type="submission" date="2015-05" db="EMBL/GenBank/DDBJ databases">
        <title>Draft Genome assembly of Streptomyces showdoensis.</title>
        <authorList>
            <person name="Thapa K.K."/>
            <person name="Metsa-Ketela M."/>
        </authorList>
    </citation>
    <scope>NUCLEOTIDE SEQUENCE [LARGE SCALE GENOMIC DNA]</scope>
    <source>
        <strain evidence="2 3">ATCC 15227</strain>
    </source>
</reference>
<feature type="domain" description="BioF2-like acetyltransferase" evidence="1">
    <location>
        <begin position="191"/>
        <end position="325"/>
    </location>
</feature>
<proteinExistence type="predicted"/>
<sequence>MTLTDSTAAVTGRYRTDLRTSVHAIDGAEWNRVVAQAGGTVFHTWEWLAAFEDAPPGGFEPRHLLAYRDDVLVGVCPAYVVHDCPRLAYLTELAQLDLGGPVLMAHSLAALDGGPLAVPGHEDALDSLLGALEETARENGARTWAVANAPAGALGGRLMRHGYATAHITTSYRCSTEAESVADYWSFESGRLRRKLGKERRVSGRGYTVAEEPADAATLVRLVHSILKDRGTPTDVLPEAFLYALKHRLAPYERTVTAVDAARETVGVFAGWQFAGTWSMWLAGLDTERLSSFVPYRAMAARLIEGAVTTDVTSIDLGRSNGAEKRKLGAHPVPLYLALNTSDRSDRAALHAACRRLEQRCQGPDDQLDMIRRCC</sequence>
<dbReference type="InterPro" id="IPR016181">
    <property type="entry name" value="Acyl_CoA_acyltransferase"/>
</dbReference>
<dbReference type="OrthoDB" id="6028172at2"/>
<dbReference type="AlphaFoldDB" id="A0A2P2GHD9"/>
<dbReference type="Pfam" id="PF13480">
    <property type="entry name" value="Acetyltransf_6"/>
    <property type="match status" value="1"/>
</dbReference>
<evidence type="ECO:0000259" key="1">
    <source>
        <dbReference type="Pfam" id="PF13480"/>
    </source>
</evidence>
<dbReference type="GO" id="GO:0008483">
    <property type="term" value="F:transaminase activity"/>
    <property type="evidence" value="ECO:0007669"/>
    <property type="project" value="UniProtKB-KW"/>
</dbReference>
<keyword evidence="3" id="KW-1185">Reference proteome</keyword>
<accession>A0A2P2GHD9</accession>
<dbReference type="InterPro" id="IPR038740">
    <property type="entry name" value="BioF2-like_GNAT_dom"/>
</dbReference>
<gene>
    <name evidence="2" type="ORF">VO63_26490</name>
</gene>
<protein>
    <submittedName>
        <fullName evidence="2">Aminotransferase</fullName>
    </submittedName>
</protein>
<name>A0A2P2GHD9_STREW</name>
<organism evidence="2 3">
    <name type="scientific">Streptomyces showdoensis</name>
    <dbReference type="NCBI Taxonomy" id="68268"/>
    <lineage>
        <taxon>Bacteria</taxon>
        <taxon>Bacillati</taxon>
        <taxon>Actinomycetota</taxon>
        <taxon>Actinomycetes</taxon>
        <taxon>Kitasatosporales</taxon>
        <taxon>Streptomycetaceae</taxon>
        <taxon>Streptomyces</taxon>
    </lineage>
</organism>
<dbReference type="Proteomes" id="UP000265325">
    <property type="component" value="Unassembled WGS sequence"/>
</dbReference>
<dbReference type="EMBL" id="LAQS01000047">
    <property type="protein sequence ID" value="KKZ70932.1"/>
    <property type="molecule type" value="Genomic_DNA"/>
</dbReference>
<keyword evidence="2" id="KW-0808">Transferase</keyword>
<keyword evidence="2" id="KW-0032">Aminotransferase</keyword>